<evidence type="ECO:0000313" key="2">
    <source>
        <dbReference type="EMBL" id="KZV40440.1"/>
    </source>
</evidence>
<dbReference type="AlphaFoldDB" id="A0A2Z7C738"/>
<dbReference type="EMBL" id="KV000020">
    <property type="protein sequence ID" value="KZV40440.1"/>
    <property type="molecule type" value="Genomic_DNA"/>
</dbReference>
<sequence length="228" mass="24410">MGCPGQARTKLRTQNSRRNAATGTPEGGRTVAPAVRAACGSYSADVRLNFRSNQNWPNVKYWPENFMGCPGQARTKLRTQNSRRNAATGTPEGGRTVAPAVRAACGSYSADVRRLQCRRAAAIVSACGGYSAVDPSLGSDTTVGEVADPDPVSWGRNGSPRLETRILRQPALEGLTSSPRTESPRHADRNKSDHTKNRATAAAGGGRRLWGGRLRRGVEERVGRLLEG</sequence>
<protein>
    <submittedName>
        <fullName evidence="2">Uncharacterized protein</fullName>
    </submittedName>
</protein>
<evidence type="ECO:0000313" key="3">
    <source>
        <dbReference type="Proteomes" id="UP000250235"/>
    </source>
</evidence>
<gene>
    <name evidence="2" type="ORF">F511_37517</name>
</gene>
<name>A0A2Z7C738_9LAMI</name>
<accession>A0A2Z7C738</accession>
<proteinExistence type="predicted"/>
<dbReference type="Proteomes" id="UP000250235">
    <property type="component" value="Unassembled WGS sequence"/>
</dbReference>
<evidence type="ECO:0000256" key="1">
    <source>
        <dbReference type="SAM" id="MobiDB-lite"/>
    </source>
</evidence>
<feature type="region of interest" description="Disordered" evidence="1">
    <location>
        <begin position="1"/>
        <end position="29"/>
    </location>
</feature>
<feature type="compositionally biased region" description="Basic and acidic residues" evidence="1">
    <location>
        <begin position="182"/>
        <end position="196"/>
    </location>
</feature>
<keyword evidence="3" id="KW-1185">Reference proteome</keyword>
<organism evidence="2 3">
    <name type="scientific">Dorcoceras hygrometricum</name>
    <dbReference type="NCBI Taxonomy" id="472368"/>
    <lineage>
        <taxon>Eukaryota</taxon>
        <taxon>Viridiplantae</taxon>
        <taxon>Streptophyta</taxon>
        <taxon>Embryophyta</taxon>
        <taxon>Tracheophyta</taxon>
        <taxon>Spermatophyta</taxon>
        <taxon>Magnoliopsida</taxon>
        <taxon>eudicotyledons</taxon>
        <taxon>Gunneridae</taxon>
        <taxon>Pentapetalae</taxon>
        <taxon>asterids</taxon>
        <taxon>lamiids</taxon>
        <taxon>Lamiales</taxon>
        <taxon>Gesneriaceae</taxon>
        <taxon>Didymocarpoideae</taxon>
        <taxon>Trichosporeae</taxon>
        <taxon>Loxocarpinae</taxon>
        <taxon>Dorcoceras</taxon>
    </lineage>
</organism>
<reference evidence="2 3" key="1">
    <citation type="journal article" date="2015" name="Proc. Natl. Acad. Sci. U.S.A.">
        <title>The resurrection genome of Boea hygrometrica: A blueprint for survival of dehydration.</title>
        <authorList>
            <person name="Xiao L."/>
            <person name="Yang G."/>
            <person name="Zhang L."/>
            <person name="Yang X."/>
            <person name="Zhao S."/>
            <person name="Ji Z."/>
            <person name="Zhou Q."/>
            <person name="Hu M."/>
            <person name="Wang Y."/>
            <person name="Chen M."/>
            <person name="Xu Y."/>
            <person name="Jin H."/>
            <person name="Xiao X."/>
            <person name="Hu G."/>
            <person name="Bao F."/>
            <person name="Hu Y."/>
            <person name="Wan P."/>
            <person name="Li L."/>
            <person name="Deng X."/>
            <person name="Kuang T."/>
            <person name="Xiang C."/>
            <person name="Zhu J.K."/>
            <person name="Oliver M.J."/>
            <person name="He Y."/>
        </authorList>
    </citation>
    <scope>NUCLEOTIDE SEQUENCE [LARGE SCALE GENOMIC DNA]</scope>
    <source>
        <strain evidence="3">cv. XS01</strain>
    </source>
</reference>
<feature type="region of interest" description="Disordered" evidence="1">
    <location>
        <begin position="138"/>
        <end position="208"/>
    </location>
</feature>
<feature type="compositionally biased region" description="Polar residues" evidence="1">
    <location>
        <begin position="12"/>
        <end position="22"/>
    </location>
</feature>